<dbReference type="Gramene" id="KMS65495">
    <property type="protein sequence ID" value="KMS65495"/>
    <property type="gene ID" value="BVRB_035420"/>
</dbReference>
<evidence type="ECO:0000313" key="3">
    <source>
        <dbReference type="Proteomes" id="UP000035740"/>
    </source>
</evidence>
<name>A0A0J8BII4_BETVV</name>
<evidence type="ECO:0000313" key="2">
    <source>
        <dbReference type="EMBL" id="KMS65495.1"/>
    </source>
</evidence>
<organism evidence="2 3">
    <name type="scientific">Beta vulgaris subsp. vulgaris</name>
    <name type="common">Beet</name>
    <dbReference type="NCBI Taxonomy" id="3555"/>
    <lineage>
        <taxon>Eukaryota</taxon>
        <taxon>Viridiplantae</taxon>
        <taxon>Streptophyta</taxon>
        <taxon>Embryophyta</taxon>
        <taxon>Tracheophyta</taxon>
        <taxon>Spermatophyta</taxon>
        <taxon>Magnoliopsida</taxon>
        <taxon>eudicotyledons</taxon>
        <taxon>Gunneridae</taxon>
        <taxon>Pentapetalae</taxon>
        <taxon>Caryophyllales</taxon>
        <taxon>Chenopodiaceae</taxon>
        <taxon>Betoideae</taxon>
        <taxon>Beta</taxon>
    </lineage>
</organism>
<gene>
    <name evidence="2" type="ORF">BVRB_035420</name>
</gene>
<dbReference type="Proteomes" id="UP000035740">
    <property type="component" value="Unassembled WGS sequence"/>
</dbReference>
<feature type="region of interest" description="Disordered" evidence="1">
    <location>
        <begin position="32"/>
        <end position="52"/>
    </location>
</feature>
<sequence length="202" mass="22504">IEGLASLTTLCNSLPSRLVSQQLNKEGVYQTAVVPPKPTSGPSSPTIRRKTLENSPNRVKKLENKRLNIAGNDNCILRFRVVDGLNRFVTESLHVSQDPLDTRITDAFRRAILVIKRRLTAFSLGAACTKGNEKTSEAIKPIVEIKNKHETNAAINQQRYRNFEQHAIGTGTVESALHFRIRSVFQDERTNAFQELGIVVVG</sequence>
<dbReference type="AlphaFoldDB" id="A0A0J8BII4"/>
<accession>A0A0J8BII4</accession>
<evidence type="ECO:0000256" key="1">
    <source>
        <dbReference type="SAM" id="MobiDB-lite"/>
    </source>
</evidence>
<dbReference type="EMBL" id="KQ107752">
    <property type="protein sequence ID" value="KMS65495.1"/>
    <property type="molecule type" value="Genomic_DNA"/>
</dbReference>
<keyword evidence="3" id="KW-1185">Reference proteome</keyword>
<proteinExistence type="predicted"/>
<feature type="non-terminal residue" evidence="2">
    <location>
        <position position="1"/>
    </location>
</feature>
<protein>
    <submittedName>
        <fullName evidence="2">Uncharacterized protein</fullName>
    </submittedName>
</protein>
<reference evidence="2 3" key="1">
    <citation type="journal article" date="2014" name="Nature">
        <title>The genome of the recently domesticated crop plant sugar beet (Beta vulgaris).</title>
        <authorList>
            <person name="Dohm J.C."/>
            <person name="Minoche A.E."/>
            <person name="Holtgrawe D."/>
            <person name="Capella-Gutierrez S."/>
            <person name="Zakrzewski F."/>
            <person name="Tafer H."/>
            <person name="Rupp O."/>
            <person name="Sorensen T.R."/>
            <person name="Stracke R."/>
            <person name="Reinhardt R."/>
            <person name="Goesmann A."/>
            <person name="Kraft T."/>
            <person name="Schulz B."/>
            <person name="Stadler P.F."/>
            <person name="Schmidt T."/>
            <person name="Gabaldon T."/>
            <person name="Lehrach H."/>
            <person name="Weisshaar B."/>
            <person name="Himmelbauer H."/>
        </authorList>
    </citation>
    <scope>NUCLEOTIDE SEQUENCE [LARGE SCALE GENOMIC DNA]</scope>
    <source>
        <tissue evidence="2">Taproot</tissue>
    </source>
</reference>